<keyword evidence="2" id="KW-1133">Transmembrane helix</keyword>
<organism evidence="3 4">
    <name type="scientific">Actinomadura montaniterrae</name>
    <dbReference type="NCBI Taxonomy" id="1803903"/>
    <lineage>
        <taxon>Bacteria</taxon>
        <taxon>Bacillati</taxon>
        <taxon>Actinomycetota</taxon>
        <taxon>Actinomycetes</taxon>
        <taxon>Streptosporangiales</taxon>
        <taxon>Thermomonosporaceae</taxon>
        <taxon>Actinomadura</taxon>
    </lineage>
</organism>
<dbReference type="Proteomes" id="UP000483004">
    <property type="component" value="Unassembled WGS sequence"/>
</dbReference>
<dbReference type="AlphaFoldDB" id="A0A6L3VNC6"/>
<feature type="compositionally biased region" description="Basic and acidic residues" evidence="1">
    <location>
        <begin position="228"/>
        <end position="237"/>
    </location>
</feature>
<keyword evidence="2" id="KW-0812">Transmembrane</keyword>
<evidence type="ECO:0000256" key="2">
    <source>
        <dbReference type="SAM" id="Phobius"/>
    </source>
</evidence>
<comment type="caution">
    <text evidence="3">The sequence shown here is derived from an EMBL/GenBank/DDBJ whole genome shotgun (WGS) entry which is preliminary data.</text>
</comment>
<feature type="transmembrane region" description="Helical" evidence="2">
    <location>
        <begin position="61"/>
        <end position="85"/>
    </location>
</feature>
<accession>A0A6L3VNC6</accession>
<evidence type="ECO:0000313" key="4">
    <source>
        <dbReference type="Proteomes" id="UP000483004"/>
    </source>
</evidence>
<evidence type="ECO:0000313" key="3">
    <source>
        <dbReference type="EMBL" id="KAB2365370.1"/>
    </source>
</evidence>
<gene>
    <name evidence="3" type="ORF">F9B16_40760</name>
</gene>
<feature type="region of interest" description="Disordered" evidence="1">
    <location>
        <begin position="1"/>
        <end position="46"/>
    </location>
</feature>
<evidence type="ECO:0000256" key="1">
    <source>
        <dbReference type="SAM" id="MobiDB-lite"/>
    </source>
</evidence>
<sequence>MPGPGMRGPGMPGMPGAPGWGTPGWGTPGAGGPGAGGPGAAGPGAPQEPSLTVLGLRARQWMVAAIVVGCVYLVTGTIAIGGVWAELHRDPTNAEVEWAAKAEVAQRWRAWPAERIFPSKITYSPGNGRGEYASRTGIVPDTNCATGVDQELAEPLLQQGCKAVLRATYTDRLQGIVVTVGVVAFADPWAADRAYKAIPGSQGPGGGGVSPALRAAPFPGTASARFTDAARQDRTSDRGGPYVVLTTSGESDGRPASAVRKERPGDPFSIAPQLGSTIARTLSAKALPDCHARGWKC</sequence>
<keyword evidence="4" id="KW-1185">Reference proteome</keyword>
<name>A0A6L3VNC6_9ACTN</name>
<feature type="compositionally biased region" description="Gly residues" evidence="1">
    <location>
        <begin position="1"/>
        <end position="42"/>
    </location>
</feature>
<keyword evidence="2" id="KW-0472">Membrane</keyword>
<dbReference type="EMBL" id="WBMR01000208">
    <property type="protein sequence ID" value="KAB2365370.1"/>
    <property type="molecule type" value="Genomic_DNA"/>
</dbReference>
<feature type="region of interest" description="Disordered" evidence="1">
    <location>
        <begin position="223"/>
        <end position="272"/>
    </location>
</feature>
<protein>
    <submittedName>
        <fullName evidence="3">Uncharacterized protein</fullName>
    </submittedName>
</protein>
<reference evidence="3 4" key="1">
    <citation type="submission" date="2019-09" db="EMBL/GenBank/DDBJ databases">
        <title>Actinomadura physcomitrii sp. nov., a novel actinomycete isolated from moss [Physcomitrium sphaericum (Ludw) Fuernr].</title>
        <authorList>
            <person name="Liu C."/>
            <person name="Zhuang X."/>
        </authorList>
    </citation>
    <scope>NUCLEOTIDE SEQUENCE [LARGE SCALE GENOMIC DNA]</scope>
    <source>
        <strain evidence="3 4">CYP1-1B</strain>
    </source>
</reference>
<proteinExistence type="predicted"/>